<reference evidence="3 4" key="1">
    <citation type="journal article" date="2014" name="Mol. Biol. Evol.">
        <title>Massive expansion of Ubiquitination-related gene families within the Chlamydiae.</title>
        <authorList>
            <person name="Domman D."/>
            <person name="Collingro A."/>
            <person name="Lagkouvardos I."/>
            <person name="Gehre L."/>
            <person name="Weinmaier T."/>
            <person name="Rattei T."/>
            <person name="Subtil A."/>
            <person name="Horn M."/>
        </authorList>
    </citation>
    <scope>NUCLEOTIDE SEQUENCE [LARGE SCALE GENOMIC DNA]</scope>
    <source>
        <strain evidence="3 4">EI2</strain>
    </source>
</reference>
<protein>
    <recommendedName>
        <fullName evidence="1">tRNA uridine(34) hydroxylase</fullName>
        <ecNumber evidence="1">1.14.-.-</ecNumber>
    </recommendedName>
    <alternativeName>
        <fullName evidence="1">tRNA hydroxylation protein O</fullName>
    </alternativeName>
</protein>
<comment type="caution">
    <text evidence="3">The sequence shown here is derived from an EMBL/GenBank/DDBJ whole genome shotgun (WGS) entry which is preliminary data.</text>
</comment>
<dbReference type="InterPro" id="IPR020936">
    <property type="entry name" value="TrhO"/>
</dbReference>
<dbReference type="Pfam" id="PF17773">
    <property type="entry name" value="UPF0176_N"/>
    <property type="match status" value="1"/>
</dbReference>
<dbReference type="EC" id="1.14.-.-" evidence="1"/>
<sequence>MNCMAQEPSFFVLAYYHFTAIADPHQEVKAHKEFFKDRNITSRIYLSEQGINGQMSGKREDAEAYMNWLHANPLFETMPFKIHSHHENVFPRQTVKYRKQLVALDEDVDMNQTGQHISPLEWKELLEKEKRPLLLDVRNEYEWQVGRFDGAECPPCDTFREFKEYAENLKTQVNPEQTPIMMYCTGGIRCELYSSLLKKEGFKEVYQLEGGIINYGLKQGSEHWLGKLFVFDDRLTIPISQEPAPVIGSCHHCQTSNETYYNCANMDCNHLYLCCQTCVEKFLGCCCTDCQNAPRVRPYHHQDVHKPFRKRHHYFKDDLTSKQ</sequence>
<dbReference type="InterPro" id="IPR040503">
    <property type="entry name" value="TRHO_N"/>
</dbReference>
<dbReference type="PROSITE" id="PS50206">
    <property type="entry name" value="RHODANESE_3"/>
    <property type="match status" value="1"/>
</dbReference>
<comment type="function">
    <text evidence="1">Catalyzes oxygen-dependent 5-hydroxyuridine (ho5U) modification at position 34 in tRNAs.</text>
</comment>
<dbReference type="CDD" id="cd01518">
    <property type="entry name" value="RHOD_YceA"/>
    <property type="match status" value="1"/>
</dbReference>
<dbReference type="NCBIfam" id="NF001135">
    <property type="entry name" value="PRK00142.1-3"/>
    <property type="match status" value="1"/>
</dbReference>
<evidence type="ECO:0000259" key="2">
    <source>
        <dbReference type="PROSITE" id="PS50206"/>
    </source>
</evidence>
<dbReference type="SMART" id="SM00450">
    <property type="entry name" value="RHOD"/>
    <property type="match status" value="1"/>
</dbReference>
<keyword evidence="1" id="KW-0819">tRNA processing</keyword>
<keyword evidence="1" id="KW-0560">Oxidoreductase</keyword>
<dbReference type="AlphaFoldDB" id="A0A0C1JQK7"/>
<dbReference type="InterPro" id="IPR036873">
    <property type="entry name" value="Rhodanese-like_dom_sf"/>
</dbReference>
<dbReference type="HAMAP" id="MF_00469">
    <property type="entry name" value="TrhO"/>
    <property type="match status" value="1"/>
</dbReference>
<dbReference type="PATRIC" id="fig|362787.3.peg.411"/>
<dbReference type="SUPFAM" id="SSF52821">
    <property type="entry name" value="Rhodanese/Cell cycle control phosphatase"/>
    <property type="match status" value="1"/>
</dbReference>
<dbReference type="PANTHER" id="PTHR43268">
    <property type="entry name" value="THIOSULFATE SULFURTRANSFERASE/RHODANESE-LIKE DOMAIN-CONTAINING PROTEIN 2"/>
    <property type="match status" value="1"/>
</dbReference>
<dbReference type="Gene3D" id="3.30.70.100">
    <property type="match status" value="1"/>
</dbReference>
<dbReference type="Gene3D" id="3.40.250.10">
    <property type="entry name" value="Rhodanese-like domain"/>
    <property type="match status" value="1"/>
</dbReference>
<dbReference type="GO" id="GO:0016705">
    <property type="term" value="F:oxidoreductase activity, acting on paired donors, with incorporation or reduction of molecular oxygen"/>
    <property type="evidence" value="ECO:0007669"/>
    <property type="project" value="UniProtKB-UniRule"/>
</dbReference>
<comment type="similarity">
    <text evidence="1">Belongs to the TrhO family.</text>
</comment>
<name>A0A0C1JQK7_9BACT</name>
<dbReference type="NCBIfam" id="NF001134">
    <property type="entry name" value="PRK00142.1-2"/>
    <property type="match status" value="1"/>
</dbReference>
<evidence type="ECO:0000256" key="1">
    <source>
        <dbReference type="HAMAP-Rule" id="MF_00469"/>
    </source>
</evidence>
<dbReference type="GO" id="GO:0006400">
    <property type="term" value="P:tRNA modification"/>
    <property type="evidence" value="ECO:0007669"/>
    <property type="project" value="UniProtKB-UniRule"/>
</dbReference>
<dbReference type="EMBL" id="JSAN01000029">
    <property type="protein sequence ID" value="KIC73495.1"/>
    <property type="molecule type" value="Genomic_DNA"/>
</dbReference>
<dbReference type="InterPro" id="IPR022111">
    <property type="entry name" value="Rhodanese_C"/>
</dbReference>
<comment type="catalytic activity">
    <reaction evidence="1">
        <text>uridine(34) in tRNA + AH2 + O2 = 5-hydroxyuridine(34) in tRNA + A + H2O</text>
        <dbReference type="Rhea" id="RHEA:64224"/>
        <dbReference type="Rhea" id="RHEA-COMP:11727"/>
        <dbReference type="Rhea" id="RHEA-COMP:13381"/>
        <dbReference type="ChEBI" id="CHEBI:13193"/>
        <dbReference type="ChEBI" id="CHEBI:15377"/>
        <dbReference type="ChEBI" id="CHEBI:15379"/>
        <dbReference type="ChEBI" id="CHEBI:17499"/>
        <dbReference type="ChEBI" id="CHEBI:65315"/>
        <dbReference type="ChEBI" id="CHEBI:136877"/>
    </reaction>
</comment>
<dbReference type="Pfam" id="PF00581">
    <property type="entry name" value="Rhodanese"/>
    <property type="match status" value="1"/>
</dbReference>
<accession>A0A0C1JQK7</accession>
<dbReference type="PANTHER" id="PTHR43268:SF3">
    <property type="entry name" value="RHODANESE-LIKE DOMAIN-CONTAINING PROTEIN 7-RELATED"/>
    <property type="match status" value="1"/>
</dbReference>
<evidence type="ECO:0000313" key="4">
    <source>
        <dbReference type="Proteomes" id="UP000031465"/>
    </source>
</evidence>
<evidence type="ECO:0000313" key="3">
    <source>
        <dbReference type="EMBL" id="KIC73495.1"/>
    </source>
</evidence>
<dbReference type="Proteomes" id="UP000031465">
    <property type="component" value="Unassembled WGS sequence"/>
</dbReference>
<feature type="domain" description="Rhodanese" evidence="2">
    <location>
        <begin position="128"/>
        <end position="224"/>
    </location>
</feature>
<dbReference type="Pfam" id="PF12368">
    <property type="entry name" value="Rhodanese_C"/>
    <property type="match status" value="1"/>
</dbReference>
<organism evidence="3 4">
    <name type="scientific">Candidatus Protochlamydia amoebophila</name>
    <dbReference type="NCBI Taxonomy" id="362787"/>
    <lineage>
        <taxon>Bacteria</taxon>
        <taxon>Pseudomonadati</taxon>
        <taxon>Chlamydiota</taxon>
        <taxon>Chlamydiia</taxon>
        <taxon>Parachlamydiales</taxon>
        <taxon>Parachlamydiaceae</taxon>
        <taxon>Candidatus Protochlamydia</taxon>
    </lineage>
</organism>
<gene>
    <name evidence="1" type="primary">trhO</name>
    <name evidence="3" type="ORF">DB44_BF00200</name>
</gene>
<proteinExistence type="inferred from homology"/>
<dbReference type="InterPro" id="IPR001763">
    <property type="entry name" value="Rhodanese-like_dom"/>
</dbReference>